<evidence type="ECO:0000256" key="5">
    <source>
        <dbReference type="ARBA" id="ARBA00038306"/>
    </source>
</evidence>
<dbReference type="Pfam" id="PF13505">
    <property type="entry name" value="OMP_b-brl"/>
    <property type="match status" value="1"/>
</dbReference>
<name>A0A975RVU0_9BRAD</name>
<dbReference type="GO" id="GO:0009279">
    <property type="term" value="C:cell outer membrane"/>
    <property type="evidence" value="ECO:0007669"/>
    <property type="project" value="UniProtKB-SubCell"/>
</dbReference>
<sequence>MKKIMLAVSALVLGTVAASAADMAVKARPAPAPLVVYNWTGCYIGGNVGGGWARTGQDQIGKVDGTVFVPPGNFGSSEGSDFIGGVQIGCDYQFAGNWVLGVQGMFDFGNIDSEHTLPAFPAFYSANSTKNVFTLTGRLGYLFAPQVLAYVKGGGAWARIDHSVYGFGPPAFLSESAGGVDRSGWTVGGGLEWMFAPGWSVFGEYNYMDFGHNDVRFVQAPGTVGVADVVRTHLEVQQVLVGVNYKFNFGGPVVAKY</sequence>
<dbReference type="Proteomes" id="UP000676951">
    <property type="component" value="Chromosome"/>
</dbReference>
<dbReference type="InterPro" id="IPR027385">
    <property type="entry name" value="Beta-barrel_OMP"/>
</dbReference>
<keyword evidence="4" id="KW-0998">Cell outer membrane</keyword>
<dbReference type="SUPFAM" id="SSF56925">
    <property type="entry name" value="OMPA-like"/>
    <property type="match status" value="1"/>
</dbReference>
<dbReference type="InterPro" id="IPR011250">
    <property type="entry name" value="OMP/PagP_B-barrel"/>
</dbReference>
<organism evidence="8 9">
    <name type="scientific">Bradyrhizobium sediminis</name>
    <dbReference type="NCBI Taxonomy" id="2840469"/>
    <lineage>
        <taxon>Bacteria</taxon>
        <taxon>Pseudomonadati</taxon>
        <taxon>Pseudomonadota</taxon>
        <taxon>Alphaproteobacteria</taxon>
        <taxon>Hyphomicrobiales</taxon>
        <taxon>Nitrobacteraceae</taxon>
        <taxon>Bradyrhizobium</taxon>
    </lineage>
</organism>
<accession>A0A975RVU0</accession>
<evidence type="ECO:0000256" key="4">
    <source>
        <dbReference type="ARBA" id="ARBA00023237"/>
    </source>
</evidence>
<keyword evidence="9" id="KW-1185">Reference proteome</keyword>
<comment type="similarity">
    <text evidence="5">Belongs to the Omp25/RopB family.</text>
</comment>
<keyword evidence="2 6" id="KW-0732">Signal</keyword>
<gene>
    <name evidence="8" type="ORF">KMZ93_15395</name>
</gene>
<comment type="subcellular location">
    <subcellularLocation>
        <location evidence="1">Cell outer membrane</location>
    </subcellularLocation>
</comment>
<dbReference type="RefSeq" id="WP_215602126.1">
    <property type="nucleotide sequence ID" value="NZ_CP076136.1"/>
</dbReference>
<evidence type="ECO:0000256" key="3">
    <source>
        <dbReference type="ARBA" id="ARBA00023136"/>
    </source>
</evidence>
<reference evidence="8 9" key="1">
    <citation type="submission" date="2021-06" db="EMBL/GenBank/DDBJ databases">
        <title>Bradyrhizobium sp. S2-11-4 Genome sequencing.</title>
        <authorList>
            <person name="Jin L."/>
        </authorList>
    </citation>
    <scope>NUCLEOTIDE SEQUENCE [LARGE SCALE GENOMIC DNA]</scope>
    <source>
        <strain evidence="8 9">S2-11-4</strain>
    </source>
</reference>
<feature type="chain" id="PRO_5037616761" evidence="6">
    <location>
        <begin position="21"/>
        <end position="257"/>
    </location>
</feature>
<proteinExistence type="inferred from homology"/>
<dbReference type="PANTHER" id="PTHR34001">
    <property type="entry name" value="BLL7405 PROTEIN"/>
    <property type="match status" value="1"/>
</dbReference>
<dbReference type="PANTHER" id="PTHR34001:SF3">
    <property type="entry name" value="BLL7405 PROTEIN"/>
    <property type="match status" value="1"/>
</dbReference>
<evidence type="ECO:0000313" key="9">
    <source>
        <dbReference type="Proteomes" id="UP000676951"/>
    </source>
</evidence>
<dbReference type="InterPro" id="IPR051692">
    <property type="entry name" value="OMP-like"/>
</dbReference>
<evidence type="ECO:0000256" key="2">
    <source>
        <dbReference type="ARBA" id="ARBA00022729"/>
    </source>
</evidence>
<protein>
    <submittedName>
        <fullName evidence="8">Outer membrane beta-barrel protein</fullName>
    </submittedName>
</protein>
<feature type="domain" description="Outer membrane protein beta-barrel" evidence="7">
    <location>
        <begin position="9"/>
        <end position="247"/>
    </location>
</feature>
<evidence type="ECO:0000256" key="6">
    <source>
        <dbReference type="SAM" id="SignalP"/>
    </source>
</evidence>
<dbReference type="AlphaFoldDB" id="A0A975RVU0"/>
<evidence type="ECO:0000259" key="7">
    <source>
        <dbReference type="Pfam" id="PF13505"/>
    </source>
</evidence>
<dbReference type="Gene3D" id="2.40.160.20">
    <property type="match status" value="1"/>
</dbReference>
<dbReference type="EMBL" id="CP076136">
    <property type="protein sequence ID" value="QWG21403.1"/>
    <property type="molecule type" value="Genomic_DNA"/>
</dbReference>
<evidence type="ECO:0000313" key="8">
    <source>
        <dbReference type="EMBL" id="QWG21403.1"/>
    </source>
</evidence>
<keyword evidence="3" id="KW-0472">Membrane</keyword>
<evidence type="ECO:0000256" key="1">
    <source>
        <dbReference type="ARBA" id="ARBA00004442"/>
    </source>
</evidence>
<feature type="signal peptide" evidence="6">
    <location>
        <begin position="1"/>
        <end position="20"/>
    </location>
</feature>